<evidence type="ECO:0000256" key="1">
    <source>
        <dbReference type="SAM" id="Phobius"/>
    </source>
</evidence>
<dbReference type="EMBL" id="PFKX01000043">
    <property type="protein sequence ID" value="PIY58371.1"/>
    <property type="molecule type" value="Genomic_DNA"/>
</dbReference>
<accession>A0A2M7Q4L7</accession>
<keyword evidence="1" id="KW-1133">Transmembrane helix</keyword>
<organism evidence="2 3">
    <name type="scientific">Candidatus Yonathbacteria bacterium CG_4_10_14_0_8_um_filter_43_17</name>
    <dbReference type="NCBI Taxonomy" id="1975099"/>
    <lineage>
        <taxon>Bacteria</taxon>
        <taxon>Candidatus Yonathiibacteriota</taxon>
    </lineage>
</organism>
<dbReference type="AlphaFoldDB" id="A0A2M7Q4L7"/>
<gene>
    <name evidence="2" type="ORF">COY98_03050</name>
</gene>
<keyword evidence="1" id="KW-0812">Transmembrane</keyword>
<feature type="transmembrane region" description="Helical" evidence="1">
    <location>
        <begin position="78"/>
        <end position="100"/>
    </location>
</feature>
<sequence>MNDIIRKKMNDVIVPAAKPRISLFEDDVIRRPVIVPETHIDITPTIDDEADRIESNPFFKKYKNDTVKDRPKGSGLRGILWSLLFALFLASGFVVLNYFASATIEMVPVTRNITLNKNLVALNNSESGELVFHIVPLNEKKSKDVSATIEKKIQVKASGKVMIYNSYSSVAQRLIPNTRFEDEKTHKIYRINTPIVVPGTMIVNGETVPGSIEATVYADAAGEEYNIGLVDKFTIPGFKGDPRYSKFYAVSKPELPIDHGFSGTVKVPSDEAIKSAQEELKEDLKKIAVEKARAQIPVDATFFPGSMVFRFEEVPNDPTAIDTPSVSMRAIVYVFFFDTVSLTEKLAFATLPDDNNNPFIISNMSSLEFRLNDEDKNIVPSDLSRIRFEITGTAEFVGQIDTKSVQNALAGKSKKDFEEIIKKQGNIKDVNMVLRPMWKTTFPVDPTKITIKIVTK</sequence>
<keyword evidence="1" id="KW-0472">Membrane</keyword>
<dbReference type="Proteomes" id="UP000230732">
    <property type="component" value="Unassembled WGS sequence"/>
</dbReference>
<proteinExistence type="predicted"/>
<comment type="caution">
    <text evidence="2">The sequence shown here is derived from an EMBL/GenBank/DDBJ whole genome shotgun (WGS) entry which is preliminary data.</text>
</comment>
<protein>
    <recommendedName>
        <fullName evidence="4">Baseplate protein J-like domain-containing protein</fullName>
    </recommendedName>
</protein>
<reference evidence="3" key="1">
    <citation type="submission" date="2017-09" db="EMBL/GenBank/DDBJ databases">
        <title>Depth-based differentiation of microbial function through sediment-hosted aquifers and enrichment of novel symbionts in the deep terrestrial subsurface.</title>
        <authorList>
            <person name="Probst A.J."/>
            <person name="Ladd B."/>
            <person name="Jarett J.K."/>
            <person name="Geller-Mcgrath D.E."/>
            <person name="Sieber C.M.K."/>
            <person name="Emerson J.B."/>
            <person name="Anantharaman K."/>
            <person name="Thomas B.C."/>
            <person name="Malmstrom R."/>
            <person name="Stieglmeier M."/>
            <person name="Klingl A."/>
            <person name="Woyke T."/>
            <person name="Ryan C.M."/>
            <person name="Banfield J.F."/>
        </authorList>
    </citation>
    <scope>NUCLEOTIDE SEQUENCE [LARGE SCALE GENOMIC DNA]</scope>
</reference>
<evidence type="ECO:0000313" key="3">
    <source>
        <dbReference type="Proteomes" id="UP000230732"/>
    </source>
</evidence>
<evidence type="ECO:0000313" key="2">
    <source>
        <dbReference type="EMBL" id="PIY58371.1"/>
    </source>
</evidence>
<name>A0A2M7Q4L7_9BACT</name>
<evidence type="ECO:0008006" key="4">
    <source>
        <dbReference type="Google" id="ProtNLM"/>
    </source>
</evidence>